<evidence type="ECO:0000256" key="8">
    <source>
        <dbReference type="ARBA" id="ARBA00023136"/>
    </source>
</evidence>
<gene>
    <name evidence="12" type="primary">msbA_1</name>
    <name evidence="12" type="ORF">NCTC12858_00860</name>
</gene>
<dbReference type="InterPro" id="IPR003593">
    <property type="entry name" value="AAA+_ATPase"/>
</dbReference>
<dbReference type="RefSeq" id="WP_023939617.1">
    <property type="nucleotide sequence ID" value="NZ_LS483447.1"/>
</dbReference>
<evidence type="ECO:0000256" key="4">
    <source>
        <dbReference type="ARBA" id="ARBA00022692"/>
    </source>
</evidence>
<dbReference type="PANTHER" id="PTHR24221">
    <property type="entry name" value="ATP-BINDING CASSETTE SUB-FAMILY B"/>
    <property type="match status" value="1"/>
</dbReference>
<dbReference type="GO" id="GO:0034040">
    <property type="term" value="F:ATPase-coupled lipid transmembrane transporter activity"/>
    <property type="evidence" value="ECO:0007669"/>
    <property type="project" value="TreeGrafter"/>
</dbReference>
<dbReference type="EC" id="3.6.3.-" evidence="12"/>
<dbReference type="SMART" id="SM00382">
    <property type="entry name" value="AAA"/>
    <property type="match status" value="1"/>
</dbReference>
<organism evidence="12 13">
    <name type="scientific">Porphyromonas crevioricanis</name>
    <dbReference type="NCBI Taxonomy" id="393921"/>
    <lineage>
        <taxon>Bacteria</taxon>
        <taxon>Pseudomonadati</taxon>
        <taxon>Bacteroidota</taxon>
        <taxon>Bacteroidia</taxon>
        <taxon>Bacteroidales</taxon>
        <taxon>Porphyromonadaceae</taxon>
        <taxon>Porphyromonas</taxon>
    </lineage>
</organism>
<evidence type="ECO:0000256" key="9">
    <source>
        <dbReference type="SAM" id="Phobius"/>
    </source>
</evidence>
<feature type="transmembrane region" description="Helical" evidence="9">
    <location>
        <begin position="56"/>
        <end position="76"/>
    </location>
</feature>
<feature type="transmembrane region" description="Helical" evidence="9">
    <location>
        <begin position="238"/>
        <end position="267"/>
    </location>
</feature>
<evidence type="ECO:0000256" key="2">
    <source>
        <dbReference type="ARBA" id="ARBA00022448"/>
    </source>
</evidence>
<name>A0A2X4SG84_9PORP</name>
<keyword evidence="8 9" id="KW-0472">Membrane</keyword>
<reference evidence="12 13" key="1">
    <citation type="submission" date="2018-06" db="EMBL/GenBank/DDBJ databases">
        <authorList>
            <consortium name="Pathogen Informatics"/>
            <person name="Doyle S."/>
        </authorList>
    </citation>
    <scope>NUCLEOTIDE SEQUENCE [LARGE SCALE GENOMIC DNA]</scope>
    <source>
        <strain evidence="12 13">NCTC12858</strain>
    </source>
</reference>
<keyword evidence="13" id="KW-1185">Reference proteome</keyword>
<dbReference type="InterPro" id="IPR039421">
    <property type="entry name" value="Type_1_exporter"/>
</dbReference>
<keyword evidence="6 12" id="KW-0067">ATP-binding</keyword>
<dbReference type="KEGG" id="pcre:NCTC12858_00860"/>
<keyword evidence="2" id="KW-0813">Transport</keyword>
<evidence type="ECO:0000259" key="11">
    <source>
        <dbReference type="PROSITE" id="PS50929"/>
    </source>
</evidence>
<dbReference type="CDD" id="cd07346">
    <property type="entry name" value="ABC_6TM_exporters"/>
    <property type="match status" value="1"/>
</dbReference>
<feature type="transmembrane region" description="Helical" evidence="9">
    <location>
        <begin position="159"/>
        <end position="177"/>
    </location>
</feature>
<dbReference type="Gene3D" id="3.40.50.300">
    <property type="entry name" value="P-loop containing nucleotide triphosphate hydrolases"/>
    <property type="match status" value="1"/>
</dbReference>
<dbReference type="InterPro" id="IPR011527">
    <property type="entry name" value="ABC1_TM_dom"/>
</dbReference>
<dbReference type="SUPFAM" id="SSF90123">
    <property type="entry name" value="ABC transporter transmembrane region"/>
    <property type="match status" value="1"/>
</dbReference>
<feature type="transmembrane region" description="Helical" evidence="9">
    <location>
        <begin position="20"/>
        <end position="44"/>
    </location>
</feature>
<dbReference type="InterPro" id="IPR027417">
    <property type="entry name" value="P-loop_NTPase"/>
</dbReference>
<dbReference type="Pfam" id="PF00005">
    <property type="entry name" value="ABC_tran"/>
    <property type="match status" value="1"/>
</dbReference>
<dbReference type="Gene3D" id="1.20.1560.10">
    <property type="entry name" value="ABC transporter type 1, transmembrane domain"/>
    <property type="match status" value="1"/>
</dbReference>
<evidence type="ECO:0000256" key="5">
    <source>
        <dbReference type="ARBA" id="ARBA00022741"/>
    </source>
</evidence>
<keyword evidence="7 9" id="KW-1133">Transmembrane helix</keyword>
<evidence type="ECO:0000259" key="10">
    <source>
        <dbReference type="PROSITE" id="PS50893"/>
    </source>
</evidence>
<proteinExistence type="predicted"/>
<dbReference type="InterPro" id="IPR017871">
    <property type="entry name" value="ABC_transporter-like_CS"/>
</dbReference>
<evidence type="ECO:0000256" key="6">
    <source>
        <dbReference type="ARBA" id="ARBA00022840"/>
    </source>
</evidence>
<dbReference type="GO" id="GO:0140359">
    <property type="term" value="F:ABC-type transporter activity"/>
    <property type="evidence" value="ECO:0007669"/>
    <property type="project" value="InterPro"/>
</dbReference>
<feature type="transmembrane region" description="Helical" evidence="9">
    <location>
        <begin position="135"/>
        <end position="153"/>
    </location>
</feature>
<accession>A0A2X4SG84</accession>
<dbReference type="Pfam" id="PF00664">
    <property type="entry name" value="ABC_membrane"/>
    <property type="match status" value="1"/>
</dbReference>
<evidence type="ECO:0000313" key="13">
    <source>
        <dbReference type="Proteomes" id="UP000249300"/>
    </source>
</evidence>
<dbReference type="Proteomes" id="UP000249300">
    <property type="component" value="Chromosome 1"/>
</dbReference>
<evidence type="ECO:0000256" key="3">
    <source>
        <dbReference type="ARBA" id="ARBA00022475"/>
    </source>
</evidence>
<evidence type="ECO:0000313" key="12">
    <source>
        <dbReference type="EMBL" id="SQH73022.1"/>
    </source>
</evidence>
<protein>
    <submittedName>
        <fullName evidence="12">Lipid A export ATP-binding/permease protein MsbA</fullName>
        <ecNumber evidence="12">3.6.3.-</ecNumber>
    </submittedName>
</protein>
<dbReference type="EMBL" id="LS483447">
    <property type="protein sequence ID" value="SQH73022.1"/>
    <property type="molecule type" value="Genomic_DNA"/>
</dbReference>
<dbReference type="SUPFAM" id="SSF52540">
    <property type="entry name" value="P-loop containing nucleoside triphosphate hydrolases"/>
    <property type="match status" value="1"/>
</dbReference>
<sequence>MISYFQNRFALSRQGGKSLFGGIVWTTLLNIALMLPAVFTFLFLDDYFHALALHGWRFYIAVALAFMLILFALAMIQYTNTYTNVYVESANRRIGLAEKLRKLPLAFFAEKNLSDLTATLMEDNSELEKMFSHSIPQLFASFLSLSMVGLGLFCFNWQLSLALLWVVPVAAAVIFVSKKFMLRLHRKHYFVKRAVTERIQEGLEEIQEIKSYNGEADYLAKLDDELDSCEQGMIKGELLVGCSINISYIILKLGLASVILVGAYLLVSGEVDLFTYLVFLMIGSTIYNPIMEVFNNMAILAFLDVRIDRMREMDAMPIQQGTSDFQVSNYDITFEEVDFSYGGDRQVLRSVSFTARQGEVTALVGPSGGGKSTSAKLAARFWDVDHGRIFLGGVDISTIDPESLLRHYAIVFQDVLLFNASVMDNIRIGRQDATDEEVRAVARLARCDEFVSRLPNGYDTIIGENGERLSGGERQRISIARALLKDAPVVLLDEATASLDVENESQIQSAISELIRNKTVLIIAHRMRTVANAHKIVVLKDGRVVESGHPAELLKQGGEFAHLFQLQHALPLS</sequence>
<keyword evidence="5" id="KW-0547">Nucleotide-binding</keyword>
<dbReference type="PROSITE" id="PS00211">
    <property type="entry name" value="ABC_TRANSPORTER_1"/>
    <property type="match status" value="1"/>
</dbReference>
<dbReference type="GO" id="GO:0005524">
    <property type="term" value="F:ATP binding"/>
    <property type="evidence" value="ECO:0007669"/>
    <property type="project" value="UniProtKB-KW"/>
</dbReference>
<evidence type="ECO:0000256" key="7">
    <source>
        <dbReference type="ARBA" id="ARBA00022989"/>
    </source>
</evidence>
<evidence type="ECO:0000256" key="1">
    <source>
        <dbReference type="ARBA" id="ARBA00004651"/>
    </source>
</evidence>
<dbReference type="GO" id="GO:0005886">
    <property type="term" value="C:plasma membrane"/>
    <property type="evidence" value="ECO:0007669"/>
    <property type="project" value="UniProtKB-SubCell"/>
</dbReference>
<dbReference type="PROSITE" id="PS50893">
    <property type="entry name" value="ABC_TRANSPORTER_2"/>
    <property type="match status" value="1"/>
</dbReference>
<keyword evidence="4 9" id="KW-0812">Transmembrane</keyword>
<keyword evidence="12" id="KW-0378">Hydrolase</keyword>
<feature type="domain" description="ABC transporter" evidence="10">
    <location>
        <begin position="332"/>
        <end position="566"/>
    </location>
</feature>
<dbReference type="AlphaFoldDB" id="A0A2X4SG84"/>
<dbReference type="PANTHER" id="PTHR24221:SF397">
    <property type="entry name" value="ABC TRANSPORTER, ATP-BINDING TRANSMEMBRANE PROTEIN"/>
    <property type="match status" value="1"/>
</dbReference>
<feature type="transmembrane region" description="Helical" evidence="9">
    <location>
        <begin position="273"/>
        <end position="303"/>
    </location>
</feature>
<dbReference type="InterPro" id="IPR003439">
    <property type="entry name" value="ABC_transporter-like_ATP-bd"/>
</dbReference>
<dbReference type="InterPro" id="IPR036640">
    <property type="entry name" value="ABC1_TM_sf"/>
</dbReference>
<comment type="subcellular location">
    <subcellularLocation>
        <location evidence="1">Cell membrane</location>
        <topology evidence="1">Multi-pass membrane protein</topology>
    </subcellularLocation>
</comment>
<dbReference type="GO" id="GO:0016887">
    <property type="term" value="F:ATP hydrolysis activity"/>
    <property type="evidence" value="ECO:0007669"/>
    <property type="project" value="InterPro"/>
</dbReference>
<dbReference type="PROSITE" id="PS50929">
    <property type="entry name" value="ABC_TM1F"/>
    <property type="match status" value="1"/>
</dbReference>
<keyword evidence="3" id="KW-1003">Cell membrane</keyword>
<dbReference type="FunFam" id="3.40.50.300:FF:000221">
    <property type="entry name" value="Multidrug ABC transporter ATP-binding protein"/>
    <property type="match status" value="1"/>
</dbReference>
<feature type="domain" description="ABC transmembrane type-1" evidence="11">
    <location>
        <begin position="20"/>
        <end position="301"/>
    </location>
</feature>